<dbReference type="AlphaFoldDB" id="A0A8S2DMZ4"/>
<dbReference type="InterPro" id="IPR047187">
    <property type="entry name" value="SF1_C_Upf1"/>
</dbReference>
<dbReference type="Gene3D" id="3.40.50.300">
    <property type="entry name" value="P-loop containing nucleotide triphosphate hydrolases"/>
    <property type="match status" value="1"/>
</dbReference>
<dbReference type="EMBL" id="CAJOBA010004412">
    <property type="protein sequence ID" value="CAF3712337.1"/>
    <property type="molecule type" value="Genomic_DNA"/>
</dbReference>
<dbReference type="InterPro" id="IPR045055">
    <property type="entry name" value="DNA2/NAM7-like"/>
</dbReference>
<dbReference type="GO" id="GO:0006369">
    <property type="term" value="P:termination of RNA polymerase II transcription"/>
    <property type="evidence" value="ECO:0007669"/>
    <property type="project" value="TreeGrafter"/>
</dbReference>
<feature type="domain" description="DNA2/NAM7 helicase-like C-terminal" evidence="5">
    <location>
        <begin position="22"/>
        <end position="131"/>
    </location>
</feature>
<protein>
    <recommendedName>
        <fullName evidence="5">DNA2/NAM7 helicase-like C-terminal domain-containing protein</fullName>
    </recommendedName>
</protein>
<evidence type="ECO:0000313" key="6">
    <source>
        <dbReference type="EMBL" id="CAF0936766.1"/>
    </source>
</evidence>
<proteinExistence type="predicted"/>
<dbReference type="FunFam" id="3.40.50.300:FF:000326">
    <property type="entry name" value="P-loop containing nucleoside triphosphate hydrolase"/>
    <property type="match status" value="1"/>
</dbReference>
<keyword evidence="4" id="KW-0067">ATP-binding</keyword>
<evidence type="ECO:0000313" key="8">
    <source>
        <dbReference type="Proteomes" id="UP000677228"/>
    </source>
</evidence>
<evidence type="ECO:0000256" key="4">
    <source>
        <dbReference type="ARBA" id="ARBA00022840"/>
    </source>
</evidence>
<evidence type="ECO:0000313" key="7">
    <source>
        <dbReference type="EMBL" id="CAF3712337.1"/>
    </source>
</evidence>
<evidence type="ECO:0000259" key="5">
    <source>
        <dbReference type="Pfam" id="PF13087"/>
    </source>
</evidence>
<dbReference type="PANTHER" id="PTHR10887">
    <property type="entry name" value="DNA2/NAM7 HELICASE FAMILY"/>
    <property type="match status" value="1"/>
</dbReference>
<dbReference type="GO" id="GO:0016787">
    <property type="term" value="F:hydrolase activity"/>
    <property type="evidence" value="ECO:0007669"/>
    <property type="project" value="UniProtKB-KW"/>
</dbReference>
<dbReference type="PANTHER" id="PTHR10887:SF495">
    <property type="entry name" value="HELICASE SENATAXIN ISOFORM X1-RELATED"/>
    <property type="match status" value="1"/>
</dbReference>
<dbReference type="GO" id="GO:0005524">
    <property type="term" value="F:ATP binding"/>
    <property type="evidence" value="ECO:0007669"/>
    <property type="project" value="UniProtKB-KW"/>
</dbReference>
<keyword evidence="1" id="KW-0547">Nucleotide-binding</keyword>
<reference evidence="6" key="1">
    <citation type="submission" date="2021-02" db="EMBL/GenBank/DDBJ databases">
        <authorList>
            <person name="Nowell W R."/>
        </authorList>
    </citation>
    <scope>NUCLEOTIDE SEQUENCE</scope>
</reference>
<dbReference type="Proteomes" id="UP000677228">
    <property type="component" value="Unassembled WGS sequence"/>
</dbReference>
<sequence>MAMSRYGGGSSPRNPDLYPVIQSYYNEIEAQVVVDLIRSLTTIENIPLLTIGIITSYRKQLQLIQQQLSTNIDVSTVDGFQGREKDIILLSSVRAQQQEEDNRRSIGFVGNKQRLNVSLTRGKYAVYIIGHLQSLNINEHWSKLINDATRRNCMFEYRSRKQNFGWLRKEQ</sequence>
<dbReference type="SUPFAM" id="SSF52540">
    <property type="entry name" value="P-loop containing nucleoside triphosphate hydrolases"/>
    <property type="match status" value="1"/>
</dbReference>
<keyword evidence="2" id="KW-0378">Hydrolase</keyword>
<accession>A0A8S2DMZ4</accession>
<dbReference type="CDD" id="cd18808">
    <property type="entry name" value="SF1_C_Upf1"/>
    <property type="match status" value="1"/>
</dbReference>
<evidence type="ECO:0000256" key="1">
    <source>
        <dbReference type="ARBA" id="ARBA00022741"/>
    </source>
</evidence>
<name>A0A8S2DMZ4_9BILA</name>
<evidence type="ECO:0000256" key="3">
    <source>
        <dbReference type="ARBA" id="ARBA00022806"/>
    </source>
</evidence>
<dbReference type="InterPro" id="IPR027417">
    <property type="entry name" value="P-loop_NTPase"/>
</dbReference>
<dbReference type="GO" id="GO:0004386">
    <property type="term" value="F:helicase activity"/>
    <property type="evidence" value="ECO:0007669"/>
    <property type="project" value="UniProtKB-KW"/>
</dbReference>
<keyword evidence="3" id="KW-0347">Helicase</keyword>
<evidence type="ECO:0000256" key="2">
    <source>
        <dbReference type="ARBA" id="ARBA00022801"/>
    </source>
</evidence>
<dbReference type="GO" id="GO:0005694">
    <property type="term" value="C:chromosome"/>
    <property type="evidence" value="ECO:0007669"/>
    <property type="project" value="UniProtKB-ARBA"/>
</dbReference>
<dbReference type="GO" id="GO:0016604">
    <property type="term" value="C:nuclear body"/>
    <property type="evidence" value="ECO:0007669"/>
    <property type="project" value="TreeGrafter"/>
</dbReference>
<dbReference type="InterPro" id="IPR041679">
    <property type="entry name" value="DNA2/NAM7-like_C"/>
</dbReference>
<gene>
    <name evidence="6" type="ORF">OVA965_LOCUS11422</name>
    <name evidence="7" type="ORF">TMI583_LOCUS11423</name>
</gene>
<dbReference type="EMBL" id="CAJNOK010004408">
    <property type="protein sequence ID" value="CAF0936766.1"/>
    <property type="molecule type" value="Genomic_DNA"/>
</dbReference>
<dbReference type="GO" id="GO:0001147">
    <property type="term" value="F:transcription termination site sequence-specific DNA binding"/>
    <property type="evidence" value="ECO:0007669"/>
    <property type="project" value="TreeGrafter"/>
</dbReference>
<dbReference type="Proteomes" id="UP000682733">
    <property type="component" value="Unassembled WGS sequence"/>
</dbReference>
<organism evidence="6 8">
    <name type="scientific">Didymodactylos carnosus</name>
    <dbReference type="NCBI Taxonomy" id="1234261"/>
    <lineage>
        <taxon>Eukaryota</taxon>
        <taxon>Metazoa</taxon>
        <taxon>Spiralia</taxon>
        <taxon>Gnathifera</taxon>
        <taxon>Rotifera</taxon>
        <taxon>Eurotatoria</taxon>
        <taxon>Bdelloidea</taxon>
        <taxon>Philodinida</taxon>
        <taxon>Philodinidae</taxon>
        <taxon>Didymodactylos</taxon>
    </lineage>
</organism>
<dbReference type="Pfam" id="PF13087">
    <property type="entry name" value="AAA_12"/>
    <property type="match status" value="1"/>
</dbReference>
<comment type="caution">
    <text evidence="6">The sequence shown here is derived from an EMBL/GenBank/DDBJ whole genome shotgun (WGS) entry which is preliminary data.</text>
</comment>